<keyword evidence="3" id="KW-1185">Reference proteome</keyword>
<protein>
    <submittedName>
        <fullName evidence="2">Uncharacterized protein</fullName>
    </submittedName>
</protein>
<evidence type="ECO:0000256" key="1">
    <source>
        <dbReference type="SAM" id="MobiDB-lite"/>
    </source>
</evidence>
<proteinExistence type="predicted"/>
<dbReference type="AlphaFoldDB" id="A0A409W3S4"/>
<reference evidence="2 3" key="1">
    <citation type="journal article" date="2018" name="Evol. Lett.">
        <title>Horizontal gene cluster transfer increased hallucinogenic mushroom diversity.</title>
        <authorList>
            <person name="Reynolds H.T."/>
            <person name="Vijayakumar V."/>
            <person name="Gluck-Thaler E."/>
            <person name="Korotkin H.B."/>
            <person name="Matheny P.B."/>
            <person name="Slot J.C."/>
        </authorList>
    </citation>
    <scope>NUCLEOTIDE SEQUENCE [LARGE SCALE GENOMIC DNA]</scope>
    <source>
        <strain evidence="2 3">2629</strain>
    </source>
</reference>
<name>A0A409W3S4_9AGAR</name>
<dbReference type="Proteomes" id="UP000284842">
    <property type="component" value="Unassembled WGS sequence"/>
</dbReference>
<comment type="caution">
    <text evidence="2">The sequence shown here is derived from an EMBL/GenBank/DDBJ whole genome shotgun (WGS) entry which is preliminary data.</text>
</comment>
<dbReference type="EMBL" id="NHTK01005832">
    <property type="protein sequence ID" value="PPQ73167.1"/>
    <property type="molecule type" value="Genomic_DNA"/>
</dbReference>
<evidence type="ECO:0000313" key="2">
    <source>
        <dbReference type="EMBL" id="PPQ73167.1"/>
    </source>
</evidence>
<dbReference type="InParanoid" id="A0A409W3S4"/>
<feature type="region of interest" description="Disordered" evidence="1">
    <location>
        <begin position="1"/>
        <end position="26"/>
    </location>
</feature>
<gene>
    <name evidence="2" type="ORF">CVT24_009104</name>
</gene>
<feature type="compositionally biased region" description="Basic residues" evidence="1">
    <location>
        <begin position="52"/>
        <end position="63"/>
    </location>
</feature>
<organism evidence="2 3">
    <name type="scientific">Panaeolus cyanescens</name>
    <dbReference type="NCBI Taxonomy" id="181874"/>
    <lineage>
        <taxon>Eukaryota</taxon>
        <taxon>Fungi</taxon>
        <taxon>Dikarya</taxon>
        <taxon>Basidiomycota</taxon>
        <taxon>Agaricomycotina</taxon>
        <taxon>Agaricomycetes</taxon>
        <taxon>Agaricomycetidae</taxon>
        <taxon>Agaricales</taxon>
        <taxon>Agaricineae</taxon>
        <taxon>Galeropsidaceae</taxon>
        <taxon>Panaeolus</taxon>
    </lineage>
</organism>
<feature type="compositionally biased region" description="Low complexity" evidence="1">
    <location>
        <begin position="173"/>
        <end position="189"/>
    </location>
</feature>
<accession>A0A409W3S4</accession>
<sequence length="197" mass="21412">MHDSEKASSTAYPSAKPSLIPKPQYLEPRVPIQARIALPLTPPSLPRPSVAAKKRAPSSKFRPRSLNSLFSGYGYGYGNRSNSQPPTPGTESAKGNNSNWWGKRWSTSKSRLDTRDNRGATTSIPMDPIMEADRNIQPPIPSITLNGSPYFDPFADPPPSYPGSSIIADQNGTFPTSSLTSPNPSTNPFRNIADRQS</sequence>
<feature type="compositionally biased region" description="Polar residues" evidence="1">
    <location>
        <begin position="79"/>
        <end position="109"/>
    </location>
</feature>
<feature type="region of interest" description="Disordered" evidence="1">
    <location>
        <begin position="39"/>
        <end position="197"/>
    </location>
</feature>
<evidence type="ECO:0000313" key="3">
    <source>
        <dbReference type="Proteomes" id="UP000284842"/>
    </source>
</evidence>